<dbReference type="Pfam" id="PF00579">
    <property type="entry name" value="tRNA-synt_1b"/>
    <property type="match status" value="1"/>
</dbReference>
<evidence type="ECO:0000256" key="2">
    <source>
        <dbReference type="ARBA" id="ARBA00004514"/>
    </source>
</evidence>
<evidence type="ECO:0000256" key="1">
    <source>
        <dbReference type="ARBA" id="ARBA00002025"/>
    </source>
</evidence>
<evidence type="ECO:0000256" key="12">
    <source>
        <dbReference type="ARBA" id="ARBA00048248"/>
    </source>
</evidence>
<dbReference type="GO" id="GO:0005524">
    <property type="term" value="F:ATP binding"/>
    <property type="evidence" value="ECO:0007669"/>
    <property type="project" value="UniProtKB-KW"/>
</dbReference>
<keyword evidence="8 13" id="KW-0067">ATP-binding</keyword>
<dbReference type="InterPro" id="IPR014729">
    <property type="entry name" value="Rossmann-like_a/b/a_fold"/>
</dbReference>
<comment type="catalytic activity">
    <reaction evidence="12">
        <text>tRNA(Tyr) + L-tyrosine + ATP = L-tyrosyl-tRNA(Tyr) + AMP + diphosphate + H(+)</text>
        <dbReference type="Rhea" id="RHEA:10220"/>
        <dbReference type="Rhea" id="RHEA-COMP:9706"/>
        <dbReference type="Rhea" id="RHEA-COMP:9707"/>
        <dbReference type="ChEBI" id="CHEBI:15378"/>
        <dbReference type="ChEBI" id="CHEBI:30616"/>
        <dbReference type="ChEBI" id="CHEBI:33019"/>
        <dbReference type="ChEBI" id="CHEBI:58315"/>
        <dbReference type="ChEBI" id="CHEBI:78442"/>
        <dbReference type="ChEBI" id="CHEBI:78536"/>
        <dbReference type="ChEBI" id="CHEBI:456215"/>
        <dbReference type="EC" id="6.1.1.1"/>
    </reaction>
</comment>
<keyword evidence="10 13" id="KW-0030">Aminoacyl-tRNA synthetase</keyword>
<keyword evidence="9 13" id="KW-0648">Protein biosynthesis</keyword>
<keyword evidence="6 13" id="KW-0436">Ligase</keyword>
<evidence type="ECO:0000256" key="9">
    <source>
        <dbReference type="ARBA" id="ARBA00022917"/>
    </source>
</evidence>
<evidence type="ECO:0000313" key="15">
    <source>
        <dbReference type="Proteomes" id="UP000009168"/>
    </source>
</evidence>
<dbReference type="FunFam" id="3.40.50.620:FF:000085">
    <property type="entry name" value="Tyrosine--tRNA ligase 1 cytoplasmic"/>
    <property type="match status" value="1"/>
</dbReference>
<dbReference type="eggNOG" id="KOG2144">
    <property type="taxonomic scope" value="Eukaryota"/>
</dbReference>
<keyword evidence="7 13" id="KW-0547">Nucleotide-binding</keyword>
<dbReference type="OrthoDB" id="197206at2759"/>
<evidence type="ECO:0000313" key="14">
    <source>
        <dbReference type="EMBL" id="EAS01387.1"/>
    </source>
</evidence>
<accession>I7M9D6</accession>
<dbReference type="GO" id="GO:0006437">
    <property type="term" value="P:tyrosyl-tRNA aminoacylation"/>
    <property type="evidence" value="ECO:0007669"/>
    <property type="project" value="TreeGrafter"/>
</dbReference>
<dbReference type="InterPro" id="IPR002305">
    <property type="entry name" value="aa-tRNA-synth_Ic"/>
</dbReference>
<evidence type="ECO:0000256" key="5">
    <source>
        <dbReference type="ARBA" id="ARBA00022490"/>
    </source>
</evidence>
<comment type="subcellular location">
    <subcellularLocation>
        <location evidence="2">Cytoplasm</location>
        <location evidence="2">Cytosol</location>
    </subcellularLocation>
</comment>
<dbReference type="FunCoup" id="I7M9D6">
    <property type="interactions" value="465"/>
</dbReference>
<evidence type="ECO:0000256" key="10">
    <source>
        <dbReference type="ARBA" id="ARBA00023146"/>
    </source>
</evidence>
<dbReference type="KEGG" id="tet:TTHERM_00149980"/>
<sequence>MDTKINYLTGGLQFKLHDDIEEEVVQLKQNLQRMYKPIAPSVDLNAAFDPQPSKLSLKQRFQLIKSFAEEIIQENELVKLLSTKQFPICYDGFEPSGRMHIAQGIMRAINVNKLVDAGCIFIFWVADWFALLNNKMDGDLDKIRTVGRYFIETWKAAGMKMHNVKFLWCSDEINKKSNDYWLQVIDVARKFNITRMKKCSQIMGRAESDELAVSQLLYPAMQCTDIFHLKADICSLGLDQRKVNMLARDYVAKPDNNYKLHTPVIVSHHMLSGLKEGQAKMSKSDPMSAIFMEDTEEDVNKKIDGAYCKPKEVYQEDGKTFVNPIMDYTKSIVFGAFNKIELIRKPENGGNITYNTYEQLEQDYIEGKVHPGDLKAAVKIALNKLIQPVRDHFQNDPVAKQLLSQIKLWQQQKLQKEQQLLLQQQKEAAAQAQ</sequence>
<dbReference type="EC" id="6.1.1.1" evidence="4"/>
<evidence type="ECO:0000256" key="8">
    <source>
        <dbReference type="ARBA" id="ARBA00022840"/>
    </source>
</evidence>
<dbReference type="InParanoid" id="I7M9D6"/>
<dbReference type="Proteomes" id="UP000009168">
    <property type="component" value="Unassembled WGS sequence"/>
</dbReference>
<name>I7M9D6_TETTS</name>
<protein>
    <recommendedName>
        <fullName evidence="4">tyrosine--tRNA ligase</fullName>
        <ecNumber evidence="4">6.1.1.1</ecNumber>
    </recommendedName>
    <alternativeName>
        <fullName evidence="11">Tyrosyl-tRNA synthetase</fullName>
    </alternativeName>
</protein>
<dbReference type="GO" id="GO:0004831">
    <property type="term" value="F:tyrosine-tRNA ligase activity"/>
    <property type="evidence" value="ECO:0007669"/>
    <property type="project" value="UniProtKB-EC"/>
</dbReference>
<keyword evidence="15" id="KW-1185">Reference proteome</keyword>
<dbReference type="Gene3D" id="3.40.50.620">
    <property type="entry name" value="HUPs"/>
    <property type="match status" value="2"/>
</dbReference>
<dbReference type="RefSeq" id="XP_001021633.1">
    <property type="nucleotide sequence ID" value="XM_001021633.3"/>
</dbReference>
<evidence type="ECO:0000256" key="3">
    <source>
        <dbReference type="ARBA" id="ARBA00005594"/>
    </source>
</evidence>
<dbReference type="InterPro" id="IPR050489">
    <property type="entry name" value="Tyr-tRNA_synthase"/>
</dbReference>
<evidence type="ECO:0000256" key="7">
    <source>
        <dbReference type="ARBA" id="ARBA00022741"/>
    </source>
</evidence>
<evidence type="ECO:0000256" key="11">
    <source>
        <dbReference type="ARBA" id="ARBA00033323"/>
    </source>
</evidence>
<evidence type="ECO:0000256" key="4">
    <source>
        <dbReference type="ARBA" id="ARBA00013160"/>
    </source>
</evidence>
<proteinExistence type="inferred from homology"/>
<dbReference type="HOGENOM" id="CLU_035267_1_1_1"/>
<dbReference type="PIRSF" id="PIRSF006588">
    <property type="entry name" value="TyrRS_arch_euk"/>
    <property type="match status" value="1"/>
</dbReference>
<comment type="function">
    <text evidence="1">Catalyzes the attachment of tyrosine to tRNA(Tyr) in a two-step reaction: tyrosine is first activated by ATP to form Tyr-AMP and then transferred to the acceptor end of tRNA(Tyr).</text>
</comment>
<dbReference type="STRING" id="312017.I7M9D6"/>
<dbReference type="EMBL" id="GG662603">
    <property type="protein sequence ID" value="EAS01387.1"/>
    <property type="molecule type" value="Genomic_DNA"/>
</dbReference>
<dbReference type="AlphaFoldDB" id="I7M9D6"/>
<evidence type="ECO:0000256" key="6">
    <source>
        <dbReference type="ARBA" id="ARBA00022598"/>
    </source>
</evidence>
<keyword evidence="5" id="KW-0963">Cytoplasm</keyword>
<dbReference type="InterPro" id="IPR023617">
    <property type="entry name" value="Tyr-tRNA-ligase_arc/euk-type"/>
</dbReference>
<dbReference type="PANTHER" id="PTHR46264:SF4">
    <property type="entry name" value="TYROSINE--TRNA LIGASE, CYTOPLASMIC"/>
    <property type="match status" value="1"/>
</dbReference>
<dbReference type="GO" id="GO:0005829">
    <property type="term" value="C:cytosol"/>
    <property type="evidence" value="ECO:0007669"/>
    <property type="project" value="UniProtKB-SubCell"/>
</dbReference>
<dbReference type="PANTHER" id="PTHR46264">
    <property type="entry name" value="TYROSINE-TRNA LIGASE"/>
    <property type="match status" value="1"/>
</dbReference>
<organism evidence="14 15">
    <name type="scientific">Tetrahymena thermophila (strain SB210)</name>
    <dbReference type="NCBI Taxonomy" id="312017"/>
    <lineage>
        <taxon>Eukaryota</taxon>
        <taxon>Sar</taxon>
        <taxon>Alveolata</taxon>
        <taxon>Ciliophora</taxon>
        <taxon>Intramacronucleata</taxon>
        <taxon>Oligohymenophorea</taxon>
        <taxon>Hymenostomatida</taxon>
        <taxon>Tetrahymenina</taxon>
        <taxon>Tetrahymenidae</taxon>
        <taxon>Tetrahymena</taxon>
    </lineage>
</organism>
<dbReference type="NCBIfam" id="NF006330">
    <property type="entry name" value="PRK08560.1"/>
    <property type="match status" value="1"/>
</dbReference>
<dbReference type="OMA" id="RKIHMLA"/>
<reference evidence="15" key="1">
    <citation type="journal article" date="2006" name="PLoS Biol.">
        <title>Macronuclear genome sequence of the ciliate Tetrahymena thermophila, a model eukaryote.</title>
        <authorList>
            <person name="Eisen J.A."/>
            <person name="Coyne R.S."/>
            <person name="Wu M."/>
            <person name="Wu D."/>
            <person name="Thiagarajan M."/>
            <person name="Wortman J.R."/>
            <person name="Badger J.H."/>
            <person name="Ren Q."/>
            <person name="Amedeo P."/>
            <person name="Jones K.M."/>
            <person name="Tallon L.J."/>
            <person name="Delcher A.L."/>
            <person name="Salzberg S.L."/>
            <person name="Silva J.C."/>
            <person name="Haas B.J."/>
            <person name="Majoros W.H."/>
            <person name="Farzad M."/>
            <person name="Carlton J.M."/>
            <person name="Smith R.K. Jr."/>
            <person name="Garg J."/>
            <person name="Pearlman R.E."/>
            <person name="Karrer K.M."/>
            <person name="Sun L."/>
            <person name="Manning G."/>
            <person name="Elde N.C."/>
            <person name="Turkewitz A.P."/>
            <person name="Asai D.J."/>
            <person name="Wilkes D.E."/>
            <person name="Wang Y."/>
            <person name="Cai H."/>
            <person name="Collins K."/>
            <person name="Stewart B.A."/>
            <person name="Lee S.R."/>
            <person name="Wilamowska K."/>
            <person name="Weinberg Z."/>
            <person name="Ruzzo W.L."/>
            <person name="Wloga D."/>
            <person name="Gaertig J."/>
            <person name="Frankel J."/>
            <person name="Tsao C.-C."/>
            <person name="Gorovsky M.A."/>
            <person name="Keeling P.J."/>
            <person name="Waller R.F."/>
            <person name="Patron N.J."/>
            <person name="Cherry J.M."/>
            <person name="Stover N.A."/>
            <person name="Krieger C.J."/>
            <person name="del Toro C."/>
            <person name="Ryder H.F."/>
            <person name="Williamson S.C."/>
            <person name="Barbeau R.A."/>
            <person name="Hamilton E.P."/>
            <person name="Orias E."/>
        </authorList>
    </citation>
    <scope>NUCLEOTIDE SEQUENCE [LARGE SCALE GENOMIC DNA]</scope>
    <source>
        <strain evidence="15">SB210</strain>
    </source>
</reference>
<evidence type="ECO:0000256" key="13">
    <source>
        <dbReference type="RuleBase" id="RU363036"/>
    </source>
</evidence>
<dbReference type="GeneID" id="7826055"/>
<comment type="similarity">
    <text evidence="3 13">Belongs to the class-I aminoacyl-tRNA synthetase family.</text>
</comment>
<dbReference type="SUPFAM" id="SSF52374">
    <property type="entry name" value="Nucleotidylyl transferase"/>
    <property type="match status" value="1"/>
</dbReference>
<dbReference type="FunFam" id="3.40.50.620:FF:000103">
    <property type="entry name" value="tyrosine--tRNA ligase 1, cytoplasmic"/>
    <property type="match status" value="1"/>
</dbReference>
<gene>
    <name evidence="14" type="ORF">TTHERM_00149980</name>
</gene>